<dbReference type="GO" id="GO:0008157">
    <property type="term" value="F:protein phosphatase 1 binding"/>
    <property type="evidence" value="ECO:0007669"/>
    <property type="project" value="TreeGrafter"/>
</dbReference>
<evidence type="ECO:0000313" key="4">
    <source>
        <dbReference type="Proteomes" id="UP001046870"/>
    </source>
</evidence>
<evidence type="ECO:0000256" key="1">
    <source>
        <dbReference type="SAM" id="MobiDB-lite"/>
    </source>
</evidence>
<sequence>MSTVTQLYLSSHSVSNVSSRWHSGSLAHLLPDSLMESVGEPRNFLEVVDASCWDWDEDEGESRIKPKSSPLPRRRVSESSDDSEPEPLPVRPRRVSFADAFGLSLVCVKEFDSSDVSPPPGMDALEGNGRDPEEYFLSSLFAVPSSDDELARKLEEQKCEVECVELLPGTTTLRGIIRVLNLCFSKMVYVRTTLDGWSTHFDLLAEFIPGSSDGETDRFLFKLILVPPFEKEGAKVEFCVRYETSVGTFWANNGGMNYILFCHQRAVRETKEKQYEDSNHRNKKSCLKPSSKNNSVEDCQIVIPTDAPDVPKQKQEVVVRKTLENTLPHSEVPHEDDHQKSLVDSNCNYSWRSRRRAARLARIQNHFYQKETEVQQGDISAQGKETRHVEMLRSCGAETGLRGGGHTDGGRRYDSDARTSE</sequence>
<feature type="region of interest" description="Disordered" evidence="1">
    <location>
        <begin position="396"/>
        <end position="421"/>
    </location>
</feature>
<dbReference type="Proteomes" id="UP001046870">
    <property type="component" value="Chromosome 23"/>
</dbReference>
<organism evidence="3 4">
    <name type="scientific">Megalops atlanticus</name>
    <name type="common">Tarpon</name>
    <name type="synonym">Clupea gigantea</name>
    <dbReference type="NCBI Taxonomy" id="7932"/>
    <lineage>
        <taxon>Eukaryota</taxon>
        <taxon>Metazoa</taxon>
        <taxon>Chordata</taxon>
        <taxon>Craniata</taxon>
        <taxon>Vertebrata</taxon>
        <taxon>Euteleostomi</taxon>
        <taxon>Actinopterygii</taxon>
        <taxon>Neopterygii</taxon>
        <taxon>Teleostei</taxon>
        <taxon>Elopiformes</taxon>
        <taxon>Megalopidae</taxon>
        <taxon>Megalops</taxon>
    </lineage>
</organism>
<dbReference type="OrthoDB" id="1881at2759"/>
<dbReference type="Gene3D" id="2.60.40.2440">
    <property type="entry name" value="Carbohydrate binding type-21 domain"/>
    <property type="match status" value="1"/>
</dbReference>
<feature type="region of interest" description="Disordered" evidence="1">
    <location>
        <begin position="59"/>
        <end position="91"/>
    </location>
</feature>
<name>A0A9D3PES2_MEGAT</name>
<dbReference type="InterPro" id="IPR050782">
    <property type="entry name" value="PP1_regulatory_subunit_3"/>
</dbReference>
<dbReference type="InterPro" id="IPR038175">
    <property type="entry name" value="CBM21_dom_sf"/>
</dbReference>
<dbReference type="PANTHER" id="PTHR12307">
    <property type="entry name" value="PROTEIN PHOSPHATASE 1 REGULATORY SUBUNIT"/>
    <property type="match status" value="1"/>
</dbReference>
<proteinExistence type="predicted"/>
<dbReference type="EMBL" id="JAFDVH010000023">
    <property type="protein sequence ID" value="KAG7456102.1"/>
    <property type="molecule type" value="Genomic_DNA"/>
</dbReference>
<evidence type="ECO:0000313" key="3">
    <source>
        <dbReference type="EMBL" id="KAG7456102.1"/>
    </source>
</evidence>
<dbReference type="CDD" id="cd22255">
    <property type="entry name" value="PBD_PPP1R3A"/>
    <property type="match status" value="1"/>
</dbReference>
<accession>A0A9D3PES2</accession>
<dbReference type="AlphaFoldDB" id="A0A9D3PES2"/>
<dbReference type="Pfam" id="PF03370">
    <property type="entry name" value="CBM_21"/>
    <property type="match status" value="1"/>
</dbReference>
<comment type="caution">
    <text evidence="3">The sequence shown here is derived from an EMBL/GenBank/DDBJ whole genome shotgun (WGS) entry which is preliminary data.</text>
</comment>
<dbReference type="GO" id="GO:0000164">
    <property type="term" value="C:protein phosphatase type 1 complex"/>
    <property type="evidence" value="ECO:0007669"/>
    <property type="project" value="TreeGrafter"/>
</dbReference>
<gene>
    <name evidence="3" type="ORF">MATL_G00248170</name>
</gene>
<dbReference type="InterPro" id="IPR005036">
    <property type="entry name" value="CBM21_dom"/>
</dbReference>
<feature type="region of interest" description="Disordered" evidence="1">
    <location>
        <begin position="273"/>
        <end position="293"/>
    </location>
</feature>
<dbReference type="PROSITE" id="PS51159">
    <property type="entry name" value="CBM21"/>
    <property type="match status" value="1"/>
</dbReference>
<protein>
    <recommendedName>
        <fullName evidence="2">CBM21 domain-containing protein</fullName>
    </recommendedName>
</protein>
<reference evidence="3" key="1">
    <citation type="submission" date="2021-01" db="EMBL/GenBank/DDBJ databases">
        <authorList>
            <person name="Zahm M."/>
            <person name="Roques C."/>
            <person name="Cabau C."/>
            <person name="Klopp C."/>
            <person name="Donnadieu C."/>
            <person name="Jouanno E."/>
            <person name="Lampietro C."/>
            <person name="Louis A."/>
            <person name="Herpin A."/>
            <person name="Echchiki A."/>
            <person name="Berthelot C."/>
            <person name="Parey E."/>
            <person name="Roest-Crollius H."/>
            <person name="Braasch I."/>
            <person name="Postlethwait J."/>
            <person name="Bobe J."/>
            <person name="Montfort J."/>
            <person name="Bouchez O."/>
            <person name="Begum T."/>
            <person name="Mejri S."/>
            <person name="Adams A."/>
            <person name="Chen W.-J."/>
            <person name="Guiguen Y."/>
        </authorList>
    </citation>
    <scope>NUCLEOTIDE SEQUENCE</scope>
    <source>
        <strain evidence="3">YG-15Mar2019-1</strain>
        <tissue evidence="3">Brain</tissue>
    </source>
</reference>
<dbReference type="PANTHER" id="PTHR12307:SF2">
    <property type="entry name" value="PROTEIN PHOSPHATASE 1 REGULATORY SUBUNIT 3A"/>
    <property type="match status" value="1"/>
</dbReference>
<feature type="domain" description="CBM21" evidence="2">
    <location>
        <begin position="153"/>
        <end position="261"/>
    </location>
</feature>
<feature type="compositionally biased region" description="Basic and acidic residues" evidence="1">
    <location>
        <begin position="408"/>
        <end position="421"/>
    </location>
</feature>
<evidence type="ECO:0000259" key="2">
    <source>
        <dbReference type="PROSITE" id="PS51159"/>
    </source>
</evidence>
<dbReference type="GO" id="GO:0005979">
    <property type="term" value="P:regulation of glycogen biosynthetic process"/>
    <property type="evidence" value="ECO:0007669"/>
    <property type="project" value="TreeGrafter"/>
</dbReference>
<keyword evidence="4" id="KW-1185">Reference proteome</keyword>
<dbReference type="GO" id="GO:2001069">
    <property type="term" value="F:glycogen binding"/>
    <property type="evidence" value="ECO:0007669"/>
    <property type="project" value="TreeGrafter"/>
</dbReference>